<dbReference type="GO" id="GO:0004817">
    <property type="term" value="F:cysteine-tRNA ligase activity"/>
    <property type="evidence" value="ECO:0007669"/>
    <property type="project" value="UniProtKB-UniRule"/>
</dbReference>
<dbReference type="CDD" id="cd07963">
    <property type="entry name" value="Anticodon_Ia_Cys"/>
    <property type="match status" value="1"/>
</dbReference>
<evidence type="ECO:0000256" key="3">
    <source>
        <dbReference type="ARBA" id="ARBA00011245"/>
    </source>
</evidence>
<dbReference type="OrthoDB" id="9815130at2"/>
<dbReference type="GO" id="GO:0005829">
    <property type="term" value="C:cytosol"/>
    <property type="evidence" value="ECO:0007669"/>
    <property type="project" value="TreeGrafter"/>
</dbReference>
<protein>
    <recommendedName>
        <fullName evidence="12">Cysteine--tRNA ligase</fullName>
        <ecNumber evidence="12">6.1.1.16</ecNumber>
    </recommendedName>
    <alternativeName>
        <fullName evidence="12">Cysteinyl-tRNA synthetase</fullName>
        <shortName evidence="12">CysRS</shortName>
    </alternativeName>
</protein>
<dbReference type="EMBL" id="CP013259">
    <property type="protein sequence ID" value="ANZ22675.1"/>
    <property type="molecule type" value="Genomic_DNA"/>
</dbReference>
<dbReference type="SUPFAM" id="SSF52374">
    <property type="entry name" value="Nucleotidylyl transferase"/>
    <property type="match status" value="1"/>
</dbReference>
<comment type="catalytic activity">
    <reaction evidence="12">
        <text>tRNA(Cys) + L-cysteine + ATP = L-cysteinyl-tRNA(Cys) + AMP + diphosphate</text>
        <dbReference type="Rhea" id="RHEA:17773"/>
        <dbReference type="Rhea" id="RHEA-COMP:9661"/>
        <dbReference type="Rhea" id="RHEA-COMP:9679"/>
        <dbReference type="ChEBI" id="CHEBI:30616"/>
        <dbReference type="ChEBI" id="CHEBI:33019"/>
        <dbReference type="ChEBI" id="CHEBI:35235"/>
        <dbReference type="ChEBI" id="CHEBI:78442"/>
        <dbReference type="ChEBI" id="CHEBI:78517"/>
        <dbReference type="ChEBI" id="CHEBI:456215"/>
        <dbReference type="EC" id="6.1.1.16"/>
    </reaction>
</comment>
<keyword evidence="4 12" id="KW-0963">Cytoplasm</keyword>
<dbReference type="Pfam" id="PF09190">
    <property type="entry name" value="DALR_2"/>
    <property type="match status" value="1"/>
</dbReference>
<dbReference type="InterPro" id="IPR015803">
    <property type="entry name" value="Cys-tRNA-ligase"/>
</dbReference>
<name>A0A1B2H8X0_BUCDN</name>
<gene>
    <name evidence="12 14" type="primary">cysS</name>
    <name evidence="14" type="ORF">ATN01_02420</name>
</gene>
<comment type="cofactor">
    <cofactor evidence="12">
        <name>Zn(2+)</name>
        <dbReference type="ChEBI" id="CHEBI:29105"/>
    </cofactor>
    <text evidence="12">Binds 1 zinc ion per subunit.</text>
</comment>
<evidence type="ECO:0000313" key="14">
    <source>
        <dbReference type="EMBL" id="ANZ22675.1"/>
    </source>
</evidence>
<feature type="binding site" evidence="12">
    <location>
        <position position="238"/>
    </location>
    <ligand>
        <name>Zn(2+)</name>
        <dbReference type="ChEBI" id="CHEBI:29105"/>
    </ligand>
</feature>
<evidence type="ECO:0000256" key="4">
    <source>
        <dbReference type="ARBA" id="ARBA00022490"/>
    </source>
</evidence>
<keyword evidence="11 12" id="KW-0030">Aminoacyl-tRNA synthetase</keyword>
<evidence type="ECO:0000256" key="7">
    <source>
        <dbReference type="ARBA" id="ARBA00022741"/>
    </source>
</evidence>
<dbReference type="SUPFAM" id="SSF47323">
    <property type="entry name" value="Anticodon-binding domain of a subclass of class I aminoacyl-tRNA synthetases"/>
    <property type="match status" value="1"/>
</dbReference>
<keyword evidence="7 12" id="KW-0547">Nucleotide-binding</keyword>
<evidence type="ECO:0000313" key="15">
    <source>
        <dbReference type="Proteomes" id="UP000093070"/>
    </source>
</evidence>
<reference evidence="14 15" key="1">
    <citation type="submission" date="2015-11" db="EMBL/GenBank/DDBJ databases">
        <title>The complete genome of Buchnera aphidicola from Diuraphis noxia biotype SAM.</title>
        <authorList>
            <person name="Burger N.F.V."/>
            <person name="Oberholster A.-M."/>
        </authorList>
    </citation>
    <scope>NUCLEOTIDE SEQUENCE [LARGE SCALE GENOMIC DNA]</scope>
    <source>
        <strain evidence="14">SAM</strain>
    </source>
</reference>
<dbReference type="RefSeq" id="WP_075433497.1">
    <property type="nucleotide sequence ID" value="NZ_CP013259.1"/>
</dbReference>
<dbReference type="InterPro" id="IPR015273">
    <property type="entry name" value="Cys-tRNA-synt_Ia_DALR"/>
</dbReference>
<dbReference type="HAMAP" id="MF_00041">
    <property type="entry name" value="Cys_tRNA_synth"/>
    <property type="match status" value="1"/>
</dbReference>
<comment type="subcellular location">
    <subcellularLocation>
        <location evidence="1 12">Cytoplasm</location>
    </subcellularLocation>
</comment>
<dbReference type="InterPro" id="IPR009080">
    <property type="entry name" value="tRNAsynth_Ia_anticodon-bd"/>
</dbReference>
<dbReference type="GO" id="GO:0005524">
    <property type="term" value="F:ATP binding"/>
    <property type="evidence" value="ECO:0007669"/>
    <property type="project" value="UniProtKB-UniRule"/>
</dbReference>
<feature type="binding site" evidence="12">
    <location>
        <position position="209"/>
    </location>
    <ligand>
        <name>Zn(2+)</name>
        <dbReference type="ChEBI" id="CHEBI:29105"/>
    </ligand>
</feature>
<feature type="binding site" evidence="12">
    <location>
        <position position="269"/>
    </location>
    <ligand>
        <name>ATP</name>
        <dbReference type="ChEBI" id="CHEBI:30616"/>
    </ligand>
</feature>
<dbReference type="STRING" id="118101.ATN01_02420"/>
<dbReference type="CDD" id="cd00672">
    <property type="entry name" value="CysRS_core"/>
    <property type="match status" value="1"/>
</dbReference>
<dbReference type="PATRIC" id="fig|118101.4.peg.485"/>
<dbReference type="GO" id="GO:0006423">
    <property type="term" value="P:cysteinyl-tRNA aminoacylation"/>
    <property type="evidence" value="ECO:0007669"/>
    <property type="project" value="UniProtKB-UniRule"/>
</dbReference>
<evidence type="ECO:0000256" key="11">
    <source>
        <dbReference type="ARBA" id="ARBA00023146"/>
    </source>
</evidence>
<keyword evidence="10 12" id="KW-0648">Protein biosynthesis</keyword>
<keyword evidence="5 12" id="KW-0436">Ligase</keyword>
<dbReference type="PANTHER" id="PTHR10890">
    <property type="entry name" value="CYSTEINYL-TRNA SYNTHETASE"/>
    <property type="match status" value="1"/>
</dbReference>
<comment type="subunit">
    <text evidence="3 12">Monomer.</text>
</comment>
<evidence type="ECO:0000256" key="10">
    <source>
        <dbReference type="ARBA" id="ARBA00022917"/>
    </source>
</evidence>
<dbReference type="FunFam" id="3.40.50.620:FF:000009">
    <property type="entry name" value="Cysteine--tRNA ligase"/>
    <property type="match status" value="1"/>
</dbReference>
<evidence type="ECO:0000256" key="2">
    <source>
        <dbReference type="ARBA" id="ARBA00005594"/>
    </source>
</evidence>
<evidence type="ECO:0000256" key="8">
    <source>
        <dbReference type="ARBA" id="ARBA00022833"/>
    </source>
</evidence>
<dbReference type="NCBIfam" id="TIGR00435">
    <property type="entry name" value="cysS"/>
    <property type="match status" value="1"/>
</dbReference>
<dbReference type="Proteomes" id="UP000093070">
    <property type="component" value="Chromosome"/>
</dbReference>
<organism evidence="14 15">
    <name type="scientific">Buchnera aphidicola subsp. Diuraphis noxia</name>
    <dbReference type="NCBI Taxonomy" id="118101"/>
    <lineage>
        <taxon>Bacteria</taxon>
        <taxon>Pseudomonadati</taxon>
        <taxon>Pseudomonadota</taxon>
        <taxon>Gammaproteobacteria</taxon>
        <taxon>Enterobacterales</taxon>
        <taxon>Erwiniaceae</taxon>
        <taxon>Buchnera</taxon>
    </lineage>
</organism>
<sequence>MLKIFNTLSKKKEIFKPINTNKVNLYVCGVTVYDFCHIGHGRTFFVFDIIVRYLRFRGFKVKYIRNITDIDNKIILKSIKEKTNINILTTNMINAMHEDFSLLGILPPDEEPRITDYINNIIEIISQLIDSKHAYINENKDVLFSVNSYCDYGILSGQSIKSLQSGLRIPLNNTKRNHLDFLLWKNSKNNEPSWNSPWGKGRPGWHIECSAINNVFFKNAIDIHGGGSDLLFPHHENERSQSMCFNNKLIINFWMHVGIVISNNEKMSKSLGNTYLLRDILKNYNAEVLRYFFLLTHYRHPVSYNEKNLQQAYISLKYLYTSLYNTYPVPNIDEGIDFEHEFYNAMNDDFNTPKVCSIFFKIARKINLFKRENALKANKFAFRLQSLGKLLGFLSQNPEDFLQKKYSFKESTFITIEKLIKKRNILRKCKLWKEADDIRKKLASLDVILEDCPDKTIWYRK</sequence>
<dbReference type="AlphaFoldDB" id="A0A1B2H8X0"/>
<feature type="short sequence motif" description="'HIGH' region" evidence="12">
    <location>
        <begin position="30"/>
        <end position="40"/>
    </location>
</feature>
<keyword evidence="8 12" id="KW-0862">Zinc</keyword>
<dbReference type="PRINTS" id="PR00983">
    <property type="entry name" value="TRNASYNTHCYS"/>
</dbReference>
<proteinExistence type="inferred from homology"/>
<accession>A0A1B2H8X0</accession>
<feature type="short sequence motif" description="'KMSKS' region" evidence="12">
    <location>
        <begin position="266"/>
        <end position="270"/>
    </location>
</feature>
<dbReference type="InterPro" id="IPR024909">
    <property type="entry name" value="Cys-tRNA/MSH_ligase"/>
</dbReference>
<feature type="binding site" evidence="12">
    <location>
        <position position="28"/>
    </location>
    <ligand>
        <name>Zn(2+)</name>
        <dbReference type="ChEBI" id="CHEBI:29105"/>
    </ligand>
</feature>
<dbReference type="GO" id="GO:0008270">
    <property type="term" value="F:zinc ion binding"/>
    <property type="evidence" value="ECO:0007669"/>
    <property type="project" value="UniProtKB-UniRule"/>
</dbReference>
<dbReference type="Gene3D" id="3.40.50.620">
    <property type="entry name" value="HUPs"/>
    <property type="match status" value="1"/>
</dbReference>
<feature type="binding site" evidence="12">
    <location>
        <position position="234"/>
    </location>
    <ligand>
        <name>Zn(2+)</name>
        <dbReference type="ChEBI" id="CHEBI:29105"/>
    </ligand>
</feature>
<keyword evidence="6 12" id="KW-0479">Metal-binding</keyword>
<feature type="domain" description="Cysteinyl-tRNA synthetase class Ia DALR" evidence="13">
    <location>
        <begin position="341"/>
        <end position="402"/>
    </location>
</feature>
<dbReference type="InterPro" id="IPR014729">
    <property type="entry name" value="Rossmann-like_a/b/a_fold"/>
</dbReference>
<dbReference type="PANTHER" id="PTHR10890:SF3">
    <property type="entry name" value="CYSTEINE--TRNA LIGASE, CYTOPLASMIC"/>
    <property type="match status" value="1"/>
</dbReference>
<evidence type="ECO:0000256" key="1">
    <source>
        <dbReference type="ARBA" id="ARBA00004496"/>
    </source>
</evidence>
<evidence type="ECO:0000256" key="6">
    <source>
        <dbReference type="ARBA" id="ARBA00022723"/>
    </source>
</evidence>
<dbReference type="EC" id="6.1.1.16" evidence="12"/>
<dbReference type="InterPro" id="IPR032678">
    <property type="entry name" value="tRNA-synt_1_cat_dom"/>
</dbReference>
<keyword evidence="9 12" id="KW-0067">ATP-binding</keyword>
<evidence type="ECO:0000256" key="5">
    <source>
        <dbReference type="ARBA" id="ARBA00022598"/>
    </source>
</evidence>
<evidence type="ECO:0000256" key="12">
    <source>
        <dbReference type="HAMAP-Rule" id="MF_00041"/>
    </source>
</evidence>
<dbReference type="Pfam" id="PF01406">
    <property type="entry name" value="tRNA-synt_1e"/>
    <property type="match status" value="1"/>
</dbReference>
<evidence type="ECO:0000259" key="13">
    <source>
        <dbReference type="SMART" id="SM00840"/>
    </source>
</evidence>
<dbReference type="Gene3D" id="1.20.120.1910">
    <property type="entry name" value="Cysteine-tRNA ligase, C-terminal anti-codon recognition domain"/>
    <property type="match status" value="1"/>
</dbReference>
<evidence type="ECO:0000256" key="9">
    <source>
        <dbReference type="ARBA" id="ARBA00022840"/>
    </source>
</evidence>
<dbReference type="SMART" id="SM00840">
    <property type="entry name" value="DALR_2"/>
    <property type="match status" value="1"/>
</dbReference>
<comment type="similarity">
    <text evidence="2 12">Belongs to the class-I aminoacyl-tRNA synthetase family.</text>
</comment>